<dbReference type="AlphaFoldDB" id="A0A6N3H8S1"/>
<dbReference type="RefSeq" id="WP_156622371.1">
    <property type="nucleotide sequence ID" value="NZ_CACRUB010000064.1"/>
</dbReference>
<reference evidence="2" key="1">
    <citation type="submission" date="2019-11" db="EMBL/GenBank/DDBJ databases">
        <authorList>
            <person name="Feng L."/>
        </authorList>
    </citation>
    <scope>NUCLEOTIDE SEQUENCE</scope>
    <source>
        <strain evidence="2">FplautiiLFYP42</strain>
    </source>
</reference>
<dbReference type="EMBL" id="CACRUB010000064">
    <property type="protein sequence ID" value="VYU72822.1"/>
    <property type="molecule type" value="Genomic_DNA"/>
</dbReference>
<sequence length="174" mass="18846">MKKGIHRGLGLLLAIVVVAMLAACSTKDSVSEVPDKDDSDAIVPPASVLPFADVVDLSEYFVDEPVEFSESTPKGELVCVNIDESQYSKADDTILLPNEKTKAMAVHCTWASASRTIYIGFIDEVSEEVYTLSAVGGALTGTLDLSSLPEGEYRPIMYSSDNQNINAVMLYQFQ</sequence>
<organism evidence="2">
    <name type="scientific">Flavonifractor plautii</name>
    <name type="common">Fusobacterium plautii</name>
    <dbReference type="NCBI Taxonomy" id="292800"/>
    <lineage>
        <taxon>Bacteria</taxon>
        <taxon>Bacillati</taxon>
        <taxon>Bacillota</taxon>
        <taxon>Clostridia</taxon>
        <taxon>Eubacteriales</taxon>
        <taxon>Oscillospiraceae</taxon>
        <taxon>Flavonifractor</taxon>
    </lineage>
</organism>
<feature type="signal peptide" evidence="1">
    <location>
        <begin position="1"/>
        <end position="22"/>
    </location>
</feature>
<evidence type="ECO:0000313" key="2">
    <source>
        <dbReference type="EMBL" id="VYU72822.1"/>
    </source>
</evidence>
<protein>
    <recommendedName>
        <fullName evidence="3">Lipoprotein</fullName>
    </recommendedName>
</protein>
<feature type="chain" id="PRO_5039102194" description="Lipoprotein" evidence="1">
    <location>
        <begin position="23"/>
        <end position="174"/>
    </location>
</feature>
<gene>
    <name evidence="2" type="ORF">FPLFYP42_03635</name>
</gene>
<name>A0A6N3H8S1_FLAPL</name>
<keyword evidence="1" id="KW-0732">Signal</keyword>
<accession>A0A6N3H8S1</accession>
<evidence type="ECO:0008006" key="3">
    <source>
        <dbReference type="Google" id="ProtNLM"/>
    </source>
</evidence>
<proteinExistence type="predicted"/>
<evidence type="ECO:0000256" key="1">
    <source>
        <dbReference type="SAM" id="SignalP"/>
    </source>
</evidence>
<dbReference type="PROSITE" id="PS51257">
    <property type="entry name" value="PROKAR_LIPOPROTEIN"/>
    <property type="match status" value="1"/>
</dbReference>